<comment type="subcellular location">
    <subcellularLocation>
        <location evidence="1">Cytoplasm</location>
    </subcellularLocation>
</comment>
<dbReference type="EMBL" id="JAPDFW010000088">
    <property type="protein sequence ID" value="KAJ5071444.1"/>
    <property type="molecule type" value="Genomic_DNA"/>
</dbReference>
<keyword evidence="9" id="KW-1185">Reference proteome</keyword>
<evidence type="ECO:0000256" key="1">
    <source>
        <dbReference type="ARBA" id="ARBA00004496"/>
    </source>
</evidence>
<protein>
    <recommendedName>
        <fullName evidence="3">protein-L-isoaspartate(D-aspartate) O-methyltransferase</fullName>
        <ecNumber evidence="3">2.1.1.77</ecNumber>
    </recommendedName>
</protein>
<dbReference type="CDD" id="cd02440">
    <property type="entry name" value="AdoMet_MTases"/>
    <property type="match status" value="1"/>
</dbReference>
<dbReference type="Pfam" id="PF01135">
    <property type="entry name" value="PCMT"/>
    <property type="match status" value="1"/>
</dbReference>
<evidence type="ECO:0000256" key="4">
    <source>
        <dbReference type="ARBA" id="ARBA00022490"/>
    </source>
</evidence>
<dbReference type="InterPro" id="IPR029063">
    <property type="entry name" value="SAM-dependent_MTases_sf"/>
</dbReference>
<dbReference type="Gene3D" id="3.40.50.150">
    <property type="entry name" value="Vaccinia Virus protein VP39"/>
    <property type="match status" value="1"/>
</dbReference>
<evidence type="ECO:0000313" key="9">
    <source>
        <dbReference type="Proteomes" id="UP001149090"/>
    </source>
</evidence>
<dbReference type="PANTHER" id="PTHR11579">
    <property type="entry name" value="PROTEIN-L-ISOASPARTATE O-METHYLTRANSFERASE"/>
    <property type="match status" value="1"/>
</dbReference>
<evidence type="ECO:0000256" key="6">
    <source>
        <dbReference type="ARBA" id="ARBA00022679"/>
    </source>
</evidence>
<proteinExistence type="inferred from homology"/>
<name>A0A9Q0RA76_ANAIG</name>
<comment type="similarity">
    <text evidence="2">Belongs to the methyltransferase superfamily. L-isoaspartyl/D-aspartyl protein methyltransferase family.</text>
</comment>
<organism evidence="8 9">
    <name type="scientific">Anaeramoeba ignava</name>
    <name type="common">Anaerobic marine amoeba</name>
    <dbReference type="NCBI Taxonomy" id="1746090"/>
    <lineage>
        <taxon>Eukaryota</taxon>
        <taxon>Metamonada</taxon>
        <taxon>Anaeramoebidae</taxon>
        <taxon>Anaeramoeba</taxon>
    </lineage>
</organism>
<dbReference type="PANTHER" id="PTHR11579:SF0">
    <property type="entry name" value="PROTEIN-L-ISOASPARTATE(D-ASPARTATE) O-METHYLTRANSFERASE"/>
    <property type="match status" value="1"/>
</dbReference>
<evidence type="ECO:0000256" key="3">
    <source>
        <dbReference type="ARBA" id="ARBA00011890"/>
    </source>
</evidence>
<dbReference type="EC" id="2.1.1.77" evidence="3"/>
<reference evidence="8" key="1">
    <citation type="submission" date="2022-10" db="EMBL/GenBank/DDBJ databases">
        <title>Novel sulphate-reducing endosymbionts in the free-living metamonad Anaeramoeba.</title>
        <authorList>
            <person name="Jerlstrom-Hultqvist J."/>
            <person name="Cepicka I."/>
            <person name="Gallot-Lavallee L."/>
            <person name="Salas-Leiva D."/>
            <person name="Curtis B.A."/>
            <person name="Zahonova K."/>
            <person name="Pipaliya S."/>
            <person name="Dacks J."/>
            <person name="Roger A.J."/>
        </authorList>
    </citation>
    <scope>NUCLEOTIDE SEQUENCE</scope>
    <source>
        <strain evidence="8">BMAN</strain>
    </source>
</reference>
<evidence type="ECO:0000256" key="5">
    <source>
        <dbReference type="ARBA" id="ARBA00022603"/>
    </source>
</evidence>
<sequence length="222" mass="24549">MNLNSMVDVLVHNNVIESDIVEQTMRKVDRKTFVPNLVEPYEDAPIPCGFNATISAPHIYGIFLELLKDHLQPGASVLDLGGGTGYSSALFGSIVGKKGKVVSIEHIPELSNLARSNLEKELPKLWKSNVFEILEMDGFNGYPKLAPYDVILIGAACEKIPKSLLLQLKPWGRLLSPVGPQDKSQYLTIVDKLPDGTVNITRGTKVKFTPFTSKEEQLSLRY</sequence>
<dbReference type="OrthoDB" id="73890at2759"/>
<accession>A0A9Q0RA76</accession>
<comment type="caution">
    <text evidence="8">The sequence shown here is derived from an EMBL/GenBank/DDBJ whole genome shotgun (WGS) entry which is preliminary data.</text>
</comment>
<evidence type="ECO:0000256" key="2">
    <source>
        <dbReference type="ARBA" id="ARBA00005369"/>
    </source>
</evidence>
<dbReference type="GO" id="GO:0032259">
    <property type="term" value="P:methylation"/>
    <property type="evidence" value="ECO:0007669"/>
    <property type="project" value="UniProtKB-KW"/>
</dbReference>
<dbReference type="Proteomes" id="UP001149090">
    <property type="component" value="Unassembled WGS sequence"/>
</dbReference>
<evidence type="ECO:0000313" key="8">
    <source>
        <dbReference type="EMBL" id="KAJ5071444.1"/>
    </source>
</evidence>
<keyword evidence="5" id="KW-0489">Methyltransferase</keyword>
<keyword evidence="6" id="KW-0808">Transferase</keyword>
<dbReference type="AlphaFoldDB" id="A0A9Q0RA76"/>
<gene>
    <name evidence="8" type="ORF">M0811_10287</name>
</gene>
<dbReference type="GO" id="GO:0005737">
    <property type="term" value="C:cytoplasm"/>
    <property type="evidence" value="ECO:0007669"/>
    <property type="project" value="UniProtKB-SubCell"/>
</dbReference>
<keyword evidence="4" id="KW-0963">Cytoplasm</keyword>
<dbReference type="SUPFAM" id="SSF53335">
    <property type="entry name" value="S-adenosyl-L-methionine-dependent methyltransferases"/>
    <property type="match status" value="1"/>
</dbReference>
<evidence type="ECO:0000256" key="7">
    <source>
        <dbReference type="ARBA" id="ARBA00022691"/>
    </source>
</evidence>
<dbReference type="GO" id="GO:0004719">
    <property type="term" value="F:protein-L-isoaspartate (D-aspartate) O-methyltransferase activity"/>
    <property type="evidence" value="ECO:0007669"/>
    <property type="project" value="UniProtKB-EC"/>
</dbReference>
<dbReference type="InterPro" id="IPR000682">
    <property type="entry name" value="PCMT"/>
</dbReference>
<dbReference type="NCBIfam" id="TIGR00080">
    <property type="entry name" value="pimt"/>
    <property type="match status" value="1"/>
</dbReference>
<keyword evidence="7" id="KW-0949">S-adenosyl-L-methionine</keyword>